<keyword evidence="3" id="KW-1185">Reference proteome</keyword>
<evidence type="ECO:0008006" key="4">
    <source>
        <dbReference type="Google" id="ProtNLM"/>
    </source>
</evidence>
<organism evidence="2 3">
    <name type="scientific">Lelliottia aquatilis</name>
    <dbReference type="NCBI Taxonomy" id="2080838"/>
    <lineage>
        <taxon>Bacteria</taxon>
        <taxon>Pseudomonadati</taxon>
        <taxon>Pseudomonadota</taxon>
        <taxon>Gammaproteobacteria</taxon>
        <taxon>Enterobacterales</taxon>
        <taxon>Enterobacteriaceae</taxon>
        <taxon>Lelliottia</taxon>
    </lineage>
</organism>
<name>A0ABX4ZZV8_9ENTR</name>
<reference evidence="2 3" key="1">
    <citation type="submission" date="2018-02" db="EMBL/GenBank/DDBJ databases">
        <title>Lelliotia aquatilis sp. nov., isolated from drinking water.</title>
        <authorList>
            <person name="Kaempfer P."/>
            <person name="Glaeser S."/>
            <person name="Exner M."/>
            <person name="Doijad S."/>
            <person name="Chakraborty T."/>
        </authorList>
    </citation>
    <scope>NUCLEOTIDE SEQUENCE [LARGE SCALE GENOMIC DNA]</scope>
    <source>
        <strain evidence="2 3">6331-17</strain>
    </source>
</reference>
<comment type="caution">
    <text evidence="2">The sequence shown here is derived from an EMBL/GenBank/DDBJ whole genome shotgun (WGS) entry which is preliminary data.</text>
</comment>
<feature type="compositionally biased region" description="Low complexity" evidence="1">
    <location>
        <begin position="79"/>
        <end position="88"/>
    </location>
</feature>
<proteinExistence type="predicted"/>
<dbReference type="Proteomes" id="UP000237025">
    <property type="component" value="Unassembled WGS sequence"/>
</dbReference>
<feature type="compositionally biased region" description="Basic and acidic residues" evidence="1">
    <location>
        <begin position="89"/>
        <end position="101"/>
    </location>
</feature>
<sequence length="125" mass="13783">MLRGLSPLRGALSLFLQTFGSGAILHPCRSHPLRASLRVAPALRKRFGDFLPDSRSLSLHNCLNVAPVLGPRRNRRTGGRMTRAGRQGWRPEAKRDRDVESSRPQAAGREVSAVQSTDFLKGRGD</sequence>
<protein>
    <recommendedName>
        <fullName evidence="4">Secreted protein</fullName>
    </recommendedName>
</protein>
<evidence type="ECO:0000313" key="2">
    <source>
        <dbReference type="EMBL" id="POZ21781.1"/>
    </source>
</evidence>
<gene>
    <name evidence="2" type="ORF">C3712_15135</name>
</gene>
<evidence type="ECO:0000313" key="3">
    <source>
        <dbReference type="Proteomes" id="UP000237025"/>
    </source>
</evidence>
<evidence type="ECO:0000256" key="1">
    <source>
        <dbReference type="SAM" id="MobiDB-lite"/>
    </source>
</evidence>
<dbReference type="EMBL" id="PQVW01000011">
    <property type="protein sequence ID" value="POZ21781.1"/>
    <property type="molecule type" value="Genomic_DNA"/>
</dbReference>
<feature type="region of interest" description="Disordered" evidence="1">
    <location>
        <begin position="69"/>
        <end position="125"/>
    </location>
</feature>
<accession>A0ABX4ZZV8</accession>